<protein>
    <submittedName>
        <fullName evidence="2">HNH endonuclease</fullName>
    </submittedName>
</protein>
<feature type="non-terminal residue" evidence="2">
    <location>
        <position position="1"/>
    </location>
</feature>
<gene>
    <name evidence="2" type="ORF">FJZ47_03780</name>
</gene>
<dbReference type="GO" id="GO:0003676">
    <property type="term" value="F:nucleic acid binding"/>
    <property type="evidence" value="ECO:0007669"/>
    <property type="project" value="InterPro"/>
</dbReference>
<evidence type="ECO:0000313" key="3">
    <source>
        <dbReference type="Proteomes" id="UP000712673"/>
    </source>
</evidence>
<dbReference type="Gene3D" id="1.10.30.50">
    <property type="match status" value="1"/>
</dbReference>
<dbReference type="GO" id="GO:0004519">
    <property type="term" value="F:endonuclease activity"/>
    <property type="evidence" value="ECO:0007669"/>
    <property type="project" value="UniProtKB-KW"/>
</dbReference>
<name>A0A937W0C6_UNCTE</name>
<organism evidence="2 3">
    <name type="scientific">Tectimicrobiota bacterium</name>
    <dbReference type="NCBI Taxonomy" id="2528274"/>
    <lineage>
        <taxon>Bacteria</taxon>
        <taxon>Pseudomonadati</taxon>
        <taxon>Nitrospinota/Tectimicrobiota group</taxon>
        <taxon>Candidatus Tectimicrobiota</taxon>
    </lineage>
</organism>
<dbReference type="InterPro" id="IPR002711">
    <property type="entry name" value="HNH"/>
</dbReference>
<dbReference type="EMBL" id="VGLS01000070">
    <property type="protein sequence ID" value="MBM3222910.1"/>
    <property type="molecule type" value="Genomic_DNA"/>
</dbReference>
<evidence type="ECO:0000313" key="2">
    <source>
        <dbReference type="EMBL" id="MBM3222910.1"/>
    </source>
</evidence>
<dbReference type="Pfam" id="PF01844">
    <property type="entry name" value="HNH"/>
    <property type="match status" value="1"/>
</dbReference>
<dbReference type="GO" id="GO:0008270">
    <property type="term" value="F:zinc ion binding"/>
    <property type="evidence" value="ECO:0007669"/>
    <property type="project" value="InterPro"/>
</dbReference>
<keyword evidence="2" id="KW-0378">Hydrolase</keyword>
<dbReference type="InterPro" id="IPR003615">
    <property type="entry name" value="HNH_nuc"/>
</dbReference>
<accession>A0A937W0C6</accession>
<dbReference type="PANTHER" id="PTHR33877:SF1">
    <property type="entry name" value="TYPE IV METHYL-DIRECTED RESTRICTION ENZYME ECOKMCRA"/>
    <property type="match status" value="1"/>
</dbReference>
<keyword evidence="2" id="KW-0255">Endonuclease</keyword>
<dbReference type="CDD" id="cd00085">
    <property type="entry name" value="HNHc"/>
    <property type="match status" value="1"/>
</dbReference>
<proteinExistence type="predicted"/>
<evidence type="ECO:0000259" key="1">
    <source>
        <dbReference type="SMART" id="SM00507"/>
    </source>
</evidence>
<keyword evidence="2" id="KW-0540">Nuclease</keyword>
<feature type="domain" description="HNH nuclease" evidence="1">
    <location>
        <begin position="1"/>
        <end position="55"/>
    </location>
</feature>
<reference evidence="2" key="1">
    <citation type="submission" date="2019-03" db="EMBL/GenBank/DDBJ databases">
        <title>Lake Tanganyika Metagenome-Assembled Genomes (MAGs).</title>
        <authorList>
            <person name="Tran P."/>
        </authorList>
    </citation>
    <scope>NUCLEOTIDE SEQUENCE</scope>
    <source>
        <strain evidence="2">K_DeepCast_65m_m2_066</strain>
    </source>
</reference>
<dbReference type="AlphaFoldDB" id="A0A937W0C6"/>
<dbReference type="Proteomes" id="UP000712673">
    <property type="component" value="Unassembled WGS sequence"/>
</dbReference>
<sequence>SALIERAGGRCEYCHKPDDRALNPYSHEVDHILAEKHGGGTVLDNLAYACFQCNRYKGSDLTSLDPHTNEVTRLFHPRTQHWDHHFILSTDGTMTSCTSEGRTTVRLLRLNAPERIQTRADLISAGLLTPTVQGV</sequence>
<comment type="caution">
    <text evidence="2">The sequence shown here is derived from an EMBL/GenBank/DDBJ whole genome shotgun (WGS) entry which is preliminary data.</text>
</comment>
<dbReference type="SMART" id="SM00507">
    <property type="entry name" value="HNHc"/>
    <property type="match status" value="1"/>
</dbReference>
<dbReference type="PANTHER" id="PTHR33877">
    <property type="entry name" value="SLL1193 PROTEIN"/>
    <property type="match status" value="1"/>
</dbReference>
<dbReference type="InterPro" id="IPR052892">
    <property type="entry name" value="NA-targeting_endonuclease"/>
</dbReference>